<feature type="non-terminal residue" evidence="2">
    <location>
        <position position="1"/>
    </location>
</feature>
<dbReference type="Proteomes" id="UP001159427">
    <property type="component" value="Unassembled WGS sequence"/>
</dbReference>
<accession>A0ABN8M1F4</accession>
<evidence type="ECO:0000259" key="1">
    <source>
        <dbReference type="PROSITE" id="PS50853"/>
    </source>
</evidence>
<dbReference type="InterPro" id="IPR013783">
    <property type="entry name" value="Ig-like_fold"/>
</dbReference>
<dbReference type="CDD" id="cd00063">
    <property type="entry name" value="FN3"/>
    <property type="match status" value="1"/>
</dbReference>
<dbReference type="InterPro" id="IPR036116">
    <property type="entry name" value="FN3_sf"/>
</dbReference>
<evidence type="ECO:0000313" key="3">
    <source>
        <dbReference type="Proteomes" id="UP001159427"/>
    </source>
</evidence>
<dbReference type="EMBL" id="CALNXI010000198">
    <property type="protein sequence ID" value="CAH3021882.1"/>
    <property type="molecule type" value="Genomic_DNA"/>
</dbReference>
<dbReference type="SUPFAM" id="SSF49265">
    <property type="entry name" value="Fibronectin type III"/>
    <property type="match status" value="1"/>
</dbReference>
<reference evidence="2 3" key="1">
    <citation type="submission" date="2022-05" db="EMBL/GenBank/DDBJ databases">
        <authorList>
            <consortium name="Genoscope - CEA"/>
            <person name="William W."/>
        </authorList>
    </citation>
    <scope>NUCLEOTIDE SEQUENCE [LARGE SCALE GENOMIC DNA]</scope>
</reference>
<dbReference type="Pfam" id="PF00041">
    <property type="entry name" value="fn3"/>
    <property type="match status" value="1"/>
</dbReference>
<protein>
    <recommendedName>
        <fullName evidence="1">Fibronectin type-III domain-containing protein</fullName>
    </recommendedName>
</protein>
<organism evidence="2 3">
    <name type="scientific">Porites evermanni</name>
    <dbReference type="NCBI Taxonomy" id="104178"/>
    <lineage>
        <taxon>Eukaryota</taxon>
        <taxon>Metazoa</taxon>
        <taxon>Cnidaria</taxon>
        <taxon>Anthozoa</taxon>
        <taxon>Hexacorallia</taxon>
        <taxon>Scleractinia</taxon>
        <taxon>Fungiina</taxon>
        <taxon>Poritidae</taxon>
        <taxon>Porites</taxon>
    </lineage>
</organism>
<name>A0ABN8M1F4_9CNID</name>
<evidence type="ECO:0000313" key="2">
    <source>
        <dbReference type="EMBL" id="CAH3021882.1"/>
    </source>
</evidence>
<proteinExistence type="predicted"/>
<gene>
    <name evidence="2" type="ORF">PEVE_00013117</name>
</gene>
<feature type="domain" description="Fibronectin type-III" evidence="1">
    <location>
        <begin position="3"/>
        <end position="101"/>
    </location>
</feature>
<sequence>PRKPTNLQVTSVHNLTITLTWTKPALTKVDTPVSTSLLYKVTYTVIGSGNPQMAQTVKTESAKLNLQVDKTYNIHVKAIRSDNHLVQSDWSDTLRVDSKNLGEFS</sequence>
<dbReference type="PROSITE" id="PS50853">
    <property type="entry name" value="FN3"/>
    <property type="match status" value="1"/>
</dbReference>
<comment type="caution">
    <text evidence="2">The sequence shown here is derived from an EMBL/GenBank/DDBJ whole genome shotgun (WGS) entry which is preliminary data.</text>
</comment>
<dbReference type="InterPro" id="IPR003961">
    <property type="entry name" value="FN3_dom"/>
</dbReference>
<dbReference type="Gene3D" id="2.60.40.10">
    <property type="entry name" value="Immunoglobulins"/>
    <property type="match status" value="1"/>
</dbReference>
<keyword evidence="3" id="KW-1185">Reference proteome</keyword>